<dbReference type="InterPro" id="IPR051783">
    <property type="entry name" value="NAD(P)-dependent_oxidoreduct"/>
</dbReference>
<dbReference type="Proteomes" id="UP000008461">
    <property type="component" value="Chromosome"/>
</dbReference>
<dbReference type="PANTHER" id="PTHR48079">
    <property type="entry name" value="PROTEIN YEEZ"/>
    <property type="match status" value="1"/>
</dbReference>
<sequence>MQVLVTGANGFIGCHLCQALHDKGYAVKALVRTTSDLRSLAKLEVDICYGDILQAETLEKAAQGCDFLFHVAGVFAYSGTPAHELINEAKRGIIHVLEAASKARVKRVILTSSSVTLGADAKKNIRDELSTDTLDDATAYVMAKKMQESTAVEYAAQLGLDLVTVHPTLTVGGNDYGLTESNHAIVSYLQDPFKTTWIGGCNMVAVSDVAAGHILLAEKGKSGERYILGSENLEWAEVHKLISQLCGLPGPYLKAYHTSAYLGSIFHEALGFLTQQRPASTREQARMVGNYYWYSHEKAARLGYKPIPTKAALVKAISWLVASTHIPASVRASLQLSKEVFEYRALHP</sequence>
<dbReference type="HOGENOM" id="CLU_007383_6_0_10"/>
<dbReference type="RefSeq" id="WP_013767291.1">
    <property type="nucleotide sequence ID" value="NC_015510.1"/>
</dbReference>
<feature type="domain" description="NAD-dependent epimerase/dehydratase" evidence="1">
    <location>
        <begin position="3"/>
        <end position="229"/>
    </location>
</feature>
<dbReference type="PANTHER" id="PTHR48079:SF6">
    <property type="entry name" value="NAD(P)-BINDING DOMAIN-CONTAINING PROTEIN-RELATED"/>
    <property type="match status" value="1"/>
</dbReference>
<dbReference type="Gene3D" id="3.40.50.720">
    <property type="entry name" value="NAD(P)-binding Rossmann-like Domain"/>
    <property type="match status" value="1"/>
</dbReference>
<dbReference type="EMBL" id="CP002691">
    <property type="protein sequence ID" value="AEE52755.1"/>
    <property type="molecule type" value="Genomic_DNA"/>
</dbReference>
<dbReference type="SUPFAM" id="SSF51735">
    <property type="entry name" value="NAD(P)-binding Rossmann-fold domains"/>
    <property type="match status" value="1"/>
</dbReference>
<proteinExistence type="predicted"/>
<dbReference type="GO" id="GO:0005737">
    <property type="term" value="C:cytoplasm"/>
    <property type="evidence" value="ECO:0007669"/>
    <property type="project" value="TreeGrafter"/>
</dbReference>
<protein>
    <submittedName>
        <fullName evidence="2">NAD-dependent epimerase/dehydratase</fullName>
    </submittedName>
</protein>
<reference key="2">
    <citation type="submission" date="2011-04" db="EMBL/GenBank/DDBJ databases">
        <title>Complete sequence of chromosome of Haliscomenobacter hydrossis DSM 1100.</title>
        <authorList>
            <consortium name="US DOE Joint Genome Institute (JGI-PGF)"/>
            <person name="Lucas S."/>
            <person name="Han J."/>
            <person name="Lapidus A."/>
            <person name="Bruce D."/>
            <person name="Goodwin L."/>
            <person name="Pitluck S."/>
            <person name="Peters L."/>
            <person name="Kyrpides N."/>
            <person name="Mavromatis K."/>
            <person name="Ivanova N."/>
            <person name="Ovchinnikova G."/>
            <person name="Pagani I."/>
            <person name="Daligault H."/>
            <person name="Detter J.C."/>
            <person name="Han C."/>
            <person name="Land M."/>
            <person name="Hauser L."/>
            <person name="Markowitz V."/>
            <person name="Cheng J.-F."/>
            <person name="Hugenholtz P."/>
            <person name="Woyke T."/>
            <person name="Wu D."/>
            <person name="Verbarg S."/>
            <person name="Frueling A."/>
            <person name="Brambilla E."/>
            <person name="Klenk H.-P."/>
            <person name="Eisen J.A."/>
        </authorList>
    </citation>
    <scope>NUCLEOTIDE SEQUENCE</scope>
    <source>
        <strain>DSM 1100</strain>
    </source>
</reference>
<dbReference type="KEGG" id="hhy:Halhy_4927"/>
<dbReference type="STRING" id="760192.Halhy_4927"/>
<name>F4L046_HALH1</name>
<gene>
    <name evidence="2" type="ordered locus">Halhy_4927</name>
</gene>
<dbReference type="Pfam" id="PF01370">
    <property type="entry name" value="Epimerase"/>
    <property type="match status" value="1"/>
</dbReference>
<evidence type="ECO:0000259" key="1">
    <source>
        <dbReference type="Pfam" id="PF01370"/>
    </source>
</evidence>
<dbReference type="OrthoDB" id="596910at2"/>
<dbReference type="GO" id="GO:0004029">
    <property type="term" value="F:aldehyde dehydrogenase (NAD+) activity"/>
    <property type="evidence" value="ECO:0007669"/>
    <property type="project" value="TreeGrafter"/>
</dbReference>
<organism evidence="2 3">
    <name type="scientific">Haliscomenobacter hydrossis (strain ATCC 27775 / DSM 1100 / LMG 10767 / O)</name>
    <dbReference type="NCBI Taxonomy" id="760192"/>
    <lineage>
        <taxon>Bacteria</taxon>
        <taxon>Pseudomonadati</taxon>
        <taxon>Bacteroidota</taxon>
        <taxon>Saprospiria</taxon>
        <taxon>Saprospirales</taxon>
        <taxon>Haliscomenobacteraceae</taxon>
        <taxon>Haliscomenobacter</taxon>
    </lineage>
</organism>
<dbReference type="AlphaFoldDB" id="F4L046"/>
<keyword evidence="3" id="KW-1185">Reference proteome</keyword>
<evidence type="ECO:0000313" key="2">
    <source>
        <dbReference type="EMBL" id="AEE52755.1"/>
    </source>
</evidence>
<evidence type="ECO:0000313" key="3">
    <source>
        <dbReference type="Proteomes" id="UP000008461"/>
    </source>
</evidence>
<accession>F4L046</accession>
<dbReference type="InterPro" id="IPR036291">
    <property type="entry name" value="NAD(P)-bd_dom_sf"/>
</dbReference>
<dbReference type="InterPro" id="IPR001509">
    <property type="entry name" value="Epimerase_deHydtase"/>
</dbReference>
<reference evidence="2 3" key="1">
    <citation type="journal article" date="2011" name="Stand. Genomic Sci.">
        <title>Complete genome sequence of Haliscomenobacter hydrossis type strain (O).</title>
        <authorList>
            <consortium name="US DOE Joint Genome Institute (JGI-PGF)"/>
            <person name="Daligault H."/>
            <person name="Lapidus A."/>
            <person name="Zeytun A."/>
            <person name="Nolan M."/>
            <person name="Lucas S."/>
            <person name="Del Rio T.G."/>
            <person name="Tice H."/>
            <person name="Cheng J.F."/>
            <person name="Tapia R."/>
            <person name="Han C."/>
            <person name="Goodwin L."/>
            <person name="Pitluck S."/>
            <person name="Liolios K."/>
            <person name="Pagani I."/>
            <person name="Ivanova N."/>
            <person name="Huntemann M."/>
            <person name="Mavromatis K."/>
            <person name="Mikhailova N."/>
            <person name="Pati A."/>
            <person name="Chen A."/>
            <person name="Palaniappan K."/>
            <person name="Land M."/>
            <person name="Hauser L."/>
            <person name="Brambilla E.M."/>
            <person name="Rohde M."/>
            <person name="Verbarg S."/>
            <person name="Goker M."/>
            <person name="Bristow J."/>
            <person name="Eisen J.A."/>
            <person name="Markowitz V."/>
            <person name="Hugenholtz P."/>
            <person name="Kyrpides N.C."/>
            <person name="Klenk H.P."/>
            <person name="Woyke T."/>
        </authorList>
    </citation>
    <scope>NUCLEOTIDE SEQUENCE [LARGE SCALE GENOMIC DNA]</scope>
    <source>
        <strain evidence="3">ATCC 27775 / DSM 1100 / LMG 10767 / O</strain>
    </source>
</reference>
<dbReference type="eggNOG" id="COG0451">
    <property type="taxonomic scope" value="Bacteria"/>
</dbReference>